<dbReference type="PANTHER" id="PTHR11610:SF173">
    <property type="entry name" value="LIPASE DOMAIN-CONTAINING PROTEIN-RELATED"/>
    <property type="match status" value="1"/>
</dbReference>
<dbReference type="OMA" id="CRFEING"/>
<evidence type="ECO:0000256" key="2">
    <source>
        <dbReference type="ARBA" id="ARBA00010701"/>
    </source>
</evidence>
<dbReference type="GO" id="GO:0017171">
    <property type="term" value="F:serine hydrolase activity"/>
    <property type="evidence" value="ECO:0007669"/>
    <property type="project" value="TreeGrafter"/>
</dbReference>
<accession>N6TVV7</accession>
<organism evidence="5">
    <name type="scientific">Dendroctonus ponderosae</name>
    <name type="common">Mountain pine beetle</name>
    <dbReference type="NCBI Taxonomy" id="77166"/>
    <lineage>
        <taxon>Eukaryota</taxon>
        <taxon>Metazoa</taxon>
        <taxon>Ecdysozoa</taxon>
        <taxon>Arthropoda</taxon>
        <taxon>Hexapoda</taxon>
        <taxon>Insecta</taxon>
        <taxon>Pterygota</taxon>
        <taxon>Neoptera</taxon>
        <taxon>Endopterygota</taxon>
        <taxon>Coleoptera</taxon>
        <taxon>Polyphaga</taxon>
        <taxon>Cucujiformia</taxon>
        <taxon>Curculionidae</taxon>
        <taxon>Scolytinae</taxon>
        <taxon>Dendroctonus</taxon>
    </lineage>
</organism>
<dbReference type="OrthoDB" id="199913at2759"/>
<dbReference type="GO" id="GO:0016042">
    <property type="term" value="P:lipid catabolic process"/>
    <property type="evidence" value="ECO:0007669"/>
    <property type="project" value="TreeGrafter"/>
</dbReference>
<sequence>MEEISSGCCGAFLETGAYNVIGMDWSALCHVEYASAMHGAKIAGKQLGDFLNWLTSNGVNLSDIHIIGHSLGAHVAGIGADVVQGGRVARITGRLEAGSLATRFKASVGLDPAGPGYGDIKEELKLDPQDAMLVDVVHTFMKVIGTARPSGHVDFYPNGGKYQPGCPDLTSCK</sequence>
<dbReference type="Pfam" id="PF00151">
    <property type="entry name" value="Lipase"/>
    <property type="match status" value="1"/>
</dbReference>
<name>N6TVV7_DENPD</name>
<comment type="subcellular location">
    <subcellularLocation>
        <location evidence="1">Secreted</location>
    </subcellularLocation>
</comment>
<protein>
    <submittedName>
        <fullName evidence="5">Uncharacterized protein</fullName>
    </submittedName>
</protein>
<reference evidence="5" key="1">
    <citation type="journal article" date="2013" name="Genome Biol.">
        <title>Draft genome of the mountain pine beetle, Dendroctonus ponderosae Hopkins, a major forest pest.</title>
        <authorList>
            <person name="Keeling C.I."/>
            <person name="Yuen M.M."/>
            <person name="Liao N.Y."/>
            <person name="Docking T.R."/>
            <person name="Chan S.K."/>
            <person name="Taylor G.A."/>
            <person name="Palmquist D.L."/>
            <person name="Jackman S.D."/>
            <person name="Nguyen A."/>
            <person name="Li M."/>
            <person name="Henderson H."/>
            <person name="Janes J.K."/>
            <person name="Zhao Y."/>
            <person name="Pandoh P."/>
            <person name="Moore R."/>
            <person name="Sperling F.A."/>
            <person name="Huber D.P."/>
            <person name="Birol I."/>
            <person name="Jones S.J."/>
            <person name="Bohlmann J."/>
        </authorList>
    </citation>
    <scope>NUCLEOTIDE SEQUENCE</scope>
</reference>
<dbReference type="InterPro" id="IPR013818">
    <property type="entry name" value="Lipase"/>
</dbReference>
<dbReference type="SUPFAM" id="SSF53474">
    <property type="entry name" value="alpha/beta-Hydrolases"/>
    <property type="match status" value="1"/>
</dbReference>
<dbReference type="GO" id="GO:0005615">
    <property type="term" value="C:extracellular space"/>
    <property type="evidence" value="ECO:0007669"/>
    <property type="project" value="TreeGrafter"/>
</dbReference>
<comment type="similarity">
    <text evidence="2 4">Belongs to the AB hydrolase superfamily. Lipase family.</text>
</comment>
<dbReference type="AlphaFoldDB" id="N6TVV7"/>
<keyword evidence="3" id="KW-0964">Secreted</keyword>
<feature type="non-terminal residue" evidence="5">
    <location>
        <position position="1"/>
    </location>
</feature>
<dbReference type="InterPro" id="IPR029058">
    <property type="entry name" value="AB_hydrolase_fold"/>
</dbReference>
<dbReference type="InterPro" id="IPR000734">
    <property type="entry name" value="TAG_lipase"/>
</dbReference>
<evidence type="ECO:0000256" key="1">
    <source>
        <dbReference type="ARBA" id="ARBA00004613"/>
    </source>
</evidence>
<proteinExistence type="inferred from homology"/>
<evidence type="ECO:0000313" key="5">
    <source>
        <dbReference type="EMBL" id="ENN73430.1"/>
    </source>
</evidence>
<dbReference type="EMBL" id="KB741165">
    <property type="protein sequence ID" value="ENN73430.1"/>
    <property type="molecule type" value="Genomic_DNA"/>
</dbReference>
<evidence type="ECO:0000256" key="4">
    <source>
        <dbReference type="RuleBase" id="RU004262"/>
    </source>
</evidence>
<dbReference type="HOGENOM" id="CLU_027171_7_3_1"/>
<dbReference type="GO" id="GO:0016298">
    <property type="term" value="F:lipase activity"/>
    <property type="evidence" value="ECO:0007669"/>
    <property type="project" value="InterPro"/>
</dbReference>
<dbReference type="Gene3D" id="3.40.50.1820">
    <property type="entry name" value="alpha/beta hydrolase"/>
    <property type="match status" value="1"/>
</dbReference>
<evidence type="ECO:0000256" key="3">
    <source>
        <dbReference type="ARBA" id="ARBA00022525"/>
    </source>
</evidence>
<dbReference type="PANTHER" id="PTHR11610">
    <property type="entry name" value="LIPASE"/>
    <property type="match status" value="1"/>
</dbReference>
<dbReference type="PRINTS" id="PR00821">
    <property type="entry name" value="TAGLIPASE"/>
</dbReference>
<gene>
    <name evidence="5" type="ORF">YQE_09992</name>
</gene>